<organism evidence="1 2">
    <name type="scientific">Stigmatella aurantiaca (strain DW4/3-1)</name>
    <dbReference type="NCBI Taxonomy" id="378806"/>
    <lineage>
        <taxon>Bacteria</taxon>
        <taxon>Pseudomonadati</taxon>
        <taxon>Myxococcota</taxon>
        <taxon>Myxococcia</taxon>
        <taxon>Myxococcales</taxon>
        <taxon>Cystobacterineae</taxon>
        <taxon>Archangiaceae</taxon>
        <taxon>Stigmatella</taxon>
    </lineage>
</organism>
<dbReference type="AlphaFoldDB" id="E3FP50"/>
<gene>
    <name evidence="1" type="ordered locus">STAUR_2876</name>
</gene>
<dbReference type="Proteomes" id="UP000001351">
    <property type="component" value="Chromosome"/>
</dbReference>
<proteinExistence type="predicted"/>
<dbReference type="HOGENOM" id="CLU_1618030_0_0_7"/>
<protein>
    <recommendedName>
        <fullName evidence="3">Outer membrane protein beta-barrel domain-containing protein</fullName>
    </recommendedName>
</protein>
<dbReference type="eggNOG" id="ENOG50316GU">
    <property type="taxonomic scope" value="Bacteria"/>
</dbReference>
<evidence type="ECO:0008006" key="3">
    <source>
        <dbReference type="Google" id="ProtNLM"/>
    </source>
</evidence>
<sequence length="164" mass="17423">MDVGLVPLGPGVLAVGGEFNAGICLTACGLVGLVTGIDISDHFYSPHVRLSYHWLPPAMKNAGTLELDGLLLVGVTFSTQTVSGDIEGVDFHYKGTGTGPSVGLGVGLKKFVKERLFLGIEARLRYAQGEDEYSERVGDDEFSGVDQDWSQTGLSLLVFGGVRF</sequence>
<keyword evidence="2" id="KW-1185">Reference proteome</keyword>
<reference evidence="1 2" key="1">
    <citation type="journal article" date="2011" name="Mol. Biol. Evol.">
        <title>Comparative genomic analysis of fruiting body formation in Myxococcales.</title>
        <authorList>
            <person name="Huntley S."/>
            <person name="Hamann N."/>
            <person name="Wegener-Feldbrugge S."/>
            <person name="Treuner-Lange A."/>
            <person name="Kube M."/>
            <person name="Reinhardt R."/>
            <person name="Klages S."/>
            <person name="Muller R."/>
            <person name="Ronning C.M."/>
            <person name="Nierman W.C."/>
            <person name="Sogaard-Andersen L."/>
        </authorList>
    </citation>
    <scope>NUCLEOTIDE SEQUENCE [LARGE SCALE GENOMIC DNA]</scope>
    <source>
        <strain evidence="1 2">DW4/3-1</strain>
    </source>
</reference>
<evidence type="ECO:0000313" key="1">
    <source>
        <dbReference type="EMBL" id="ADO70668.1"/>
    </source>
</evidence>
<dbReference type="EMBL" id="CP002271">
    <property type="protein sequence ID" value="ADO70668.1"/>
    <property type="molecule type" value="Genomic_DNA"/>
</dbReference>
<evidence type="ECO:0000313" key="2">
    <source>
        <dbReference type="Proteomes" id="UP000001351"/>
    </source>
</evidence>
<dbReference type="KEGG" id="sur:STAUR_2876"/>
<accession>E3FP50</accession>
<name>E3FP50_STIAD</name>